<dbReference type="STRING" id="322104.A3LR91"/>
<keyword evidence="2" id="KW-0645">Protease</keyword>
<dbReference type="InterPro" id="IPR038765">
    <property type="entry name" value="Papain-like_cys_pep_sf"/>
</dbReference>
<comment type="subcellular location">
    <subcellularLocation>
        <location evidence="9">Cytoplasm</location>
    </subcellularLocation>
</comment>
<keyword evidence="13" id="KW-1185">Reference proteome</keyword>
<dbReference type="RefSeq" id="XP_001383730.2">
    <property type="nucleotide sequence ID" value="XM_001383693.1"/>
</dbReference>
<dbReference type="EMBL" id="CP000497">
    <property type="protein sequence ID" value="ABN65701.2"/>
    <property type="molecule type" value="Genomic_DNA"/>
</dbReference>
<keyword evidence="5 9" id="KW-0833">Ubl conjugation pathway</keyword>
<evidence type="ECO:0000256" key="2">
    <source>
        <dbReference type="ARBA" id="ARBA00022670"/>
    </source>
</evidence>
<dbReference type="PANTHER" id="PTHR13312:SF0">
    <property type="entry name" value="UBIQUITIN THIOESTERASE OTU1"/>
    <property type="match status" value="1"/>
</dbReference>
<evidence type="ECO:0000256" key="7">
    <source>
        <dbReference type="ARBA" id="ARBA00022807"/>
    </source>
</evidence>
<dbReference type="Proteomes" id="UP000002258">
    <property type="component" value="Chromosome 3"/>
</dbReference>
<feature type="region of interest" description="Disordered" evidence="10">
    <location>
        <begin position="84"/>
        <end position="103"/>
    </location>
</feature>
<dbReference type="PANTHER" id="PTHR13312">
    <property type="entry name" value="HIV-INDUCED PROTEIN-7-LIKE PROTEASE"/>
    <property type="match status" value="1"/>
</dbReference>
<dbReference type="EC" id="3.4.19.12" evidence="9"/>
<dbReference type="InterPro" id="IPR057766">
    <property type="entry name" value="Znf-C2H2_OTU1-like_C"/>
</dbReference>
<dbReference type="PROSITE" id="PS50802">
    <property type="entry name" value="OTU"/>
    <property type="match status" value="1"/>
</dbReference>
<dbReference type="Gene3D" id="3.10.20.90">
    <property type="entry name" value="Phosphatidylinositol 3-kinase Catalytic Subunit, Chain A, domain 1"/>
    <property type="match status" value="1"/>
</dbReference>
<dbReference type="HOGENOM" id="CLU_049327_0_0_1"/>
<dbReference type="GO" id="GO:0005829">
    <property type="term" value="C:cytosol"/>
    <property type="evidence" value="ECO:0007669"/>
    <property type="project" value="TreeGrafter"/>
</dbReference>
<evidence type="ECO:0000256" key="4">
    <source>
        <dbReference type="ARBA" id="ARBA00022771"/>
    </source>
</evidence>
<dbReference type="FunCoup" id="A3LR91">
    <property type="interactions" value="726"/>
</dbReference>
<dbReference type="InterPro" id="IPR003323">
    <property type="entry name" value="OTU_dom"/>
</dbReference>
<dbReference type="GO" id="GO:0036503">
    <property type="term" value="P:ERAD pathway"/>
    <property type="evidence" value="ECO:0007669"/>
    <property type="project" value="TreeGrafter"/>
</dbReference>
<dbReference type="Pfam" id="PF21403">
    <property type="entry name" value="OTU1_UBXL"/>
    <property type="match status" value="1"/>
</dbReference>
<accession>A3LR91</accession>
<dbReference type="InterPro" id="IPR048857">
    <property type="entry name" value="OTU1_Ubl"/>
</dbReference>
<evidence type="ECO:0000313" key="13">
    <source>
        <dbReference type="Proteomes" id="UP000002258"/>
    </source>
</evidence>
<dbReference type="GeneID" id="4838126"/>
<dbReference type="CDD" id="cd22745">
    <property type="entry name" value="OTU_OTU1"/>
    <property type="match status" value="1"/>
</dbReference>
<keyword evidence="6 9" id="KW-0378">Hydrolase</keyword>
<keyword evidence="8" id="KW-0862">Zinc</keyword>
<reference evidence="12 13" key="1">
    <citation type="journal article" date="2007" name="Nat. Biotechnol.">
        <title>Genome sequence of the lignocellulose-bioconverting and xylose-fermenting yeast Pichia stipitis.</title>
        <authorList>
            <person name="Jeffries T.W."/>
            <person name="Grigoriev I.V."/>
            <person name="Grimwood J."/>
            <person name="Laplaza J.M."/>
            <person name="Aerts A."/>
            <person name="Salamov A."/>
            <person name="Schmutz J."/>
            <person name="Lindquist E."/>
            <person name="Dehal P."/>
            <person name="Shapiro H."/>
            <person name="Jin Y.S."/>
            <person name="Passoth V."/>
            <person name="Richardson P.M."/>
        </authorList>
    </citation>
    <scope>NUCLEOTIDE SEQUENCE [LARGE SCALE GENOMIC DNA]</scope>
    <source>
        <strain evidence="13">ATCC 58785 / CBS 6054 / NBRC 10063 / NRRL Y-11545</strain>
    </source>
</reference>
<dbReference type="OMA" id="VDEYCAW"/>
<evidence type="ECO:0000256" key="10">
    <source>
        <dbReference type="SAM" id="MobiDB-lite"/>
    </source>
</evidence>
<dbReference type="GO" id="GO:0016579">
    <property type="term" value="P:protein deubiquitination"/>
    <property type="evidence" value="ECO:0007669"/>
    <property type="project" value="TreeGrafter"/>
</dbReference>
<dbReference type="GO" id="GO:0004843">
    <property type="term" value="F:cysteine-type deubiquitinase activity"/>
    <property type="evidence" value="ECO:0007669"/>
    <property type="project" value="UniProtKB-UniRule"/>
</dbReference>
<feature type="domain" description="OTU" evidence="11">
    <location>
        <begin position="117"/>
        <end position="246"/>
    </location>
</feature>
<proteinExistence type="predicted"/>
<evidence type="ECO:0000256" key="6">
    <source>
        <dbReference type="ARBA" id="ARBA00022801"/>
    </source>
</evidence>
<feature type="compositionally biased region" description="Basic and acidic residues" evidence="10">
    <location>
        <begin position="84"/>
        <end position="96"/>
    </location>
</feature>
<protein>
    <recommendedName>
        <fullName evidence="9">Ubiquitin thioesterase OTU</fullName>
        <ecNumber evidence="9">3.4.19.12</ecNumber>
    </recommendedName>
</protein>
<comment type="function">
    <text evidence="9">Hydrolase that can remove conjugated ubiquitin from proteins and may therefore play an important regulatory role at the level of protein turnover by preventing degradation.</text>
</comment>
<dbReference type="Gene3D" id="3.90.70.80">
    <property type="match status" value="1"/>
</dbReference>
<sequence length="329" mass="36469">MRLRLKSNKAVKTVAPDSAETLGQFLDTINSMSELKEIESHILTGIKTGFPPKSVDLTSTSKLLAESEIRDGDQLLVEFGEMVAKTENDENPKESASETVSETEIPSVYIPQQDKYLILRNIPDDNSCMFNSISYALSGYSSYETFSPPSELRSVIVSYIQNSPELYNEAILGRSPEDYCKCIIKKDSWGGAIELGILADWFGIRINCLDIESGNFITFEKEQGPQPDKFIILIYSGVHYDVVAVNSTLSVSDGDKANDITSWSCGGKEESAVLEASHKLCKLLQSRNYSTNTTTFRVRCLNCYEILVGETGASKHAEETGHYNFGEVK</sequence>
<organism evidence="12 13">
    <name type="scientific">Scheffersomyces stipitis (strain ATCC 58785 / CBS 6054 / NBRC 10063 / NRRL Y-11545)</name>
    <name type="common">Yeast</name>
    <name type="synonym">Pichia stipitis</name>
    <dbReference type="NCBI Taxonomy" id="322104"/>
    <lineage>
        <taxon>Eukaryota</taxon>
        <taxon>Fungi</taxon>
        <taxon>Dikarya</taxon>
        <taxon>Ascomycota</taxon>
        <taxon>Saccharomycotina</taxon>
        <taxon>Pichiomycetes</taxon>
        <taxon>Debaryomycetaceae</taxon>
        <taxon>Scheffersomyces</taxon>
    </lineage>
</organism>
<comment type="catalytic activity">
    <reaction evidence="1 9">
        <text>Thiol-dependent hydrolysis of ester, thioester, amide, peptide and isopeptide bonds formed by the C-terminal Gly of ubiquitin (a 76-residue protein attached to proteins as an intracellular targeting signal).</text>
        <dbReference type="EC" id="3.4.19.12"/>
    </reaction>
</comment>
<dbReference type="GO" id="GO:0030968">
    <property type="term" value="P:endoplasmic reticulum unfolded protein response"/>
    <property type="evidence" value="ECO:0007669"/>
    <property type="project" value="TreeGrafter"/>
</dbReference>
<gene>
    <name evidence="12" type="ORF">PICST_56611</name>
</gene>
<dbReference type="eggNOG" id="KOG3288">
    <property type="taxonomic scope" value="Eukaryota"/>
</dbReference>
<dbReference type="GO" id="GO:0005634">
    <property type="term" value="C:nucleus"/>
    <property type="evidence" value="ECO:0007669"/>
    <property type="project" value="TreeGrafter"/>
</dbReference>
<name>A3LR91_PICST</name>
<keyword evidence="4" id="KW-0863">Zinc-finger</keyword>
<dbReference type="AlphaFoldDB" id="A3LR91"/>
<dbReference type="MEROPS" id="C85.006"/>
<dbReference type="SUPFAM" id="SSF54001">
    <property type="entry name" value="Cysteine proteinases"/>
    <property type="match status" value="1"/>
</dbReference>
<evidence type="ECO:0000256" key="1">
    <source>
        <dbReference type="ARBA" id="ARBA00000707"/>
    </source>
</evidence>
<evidence type="ECO:0000313" key="12">
    <source>
        <dbReference type="EMBL" id="ABN65701.2"/>
    </source>
</evidence>
<evidence type="ECO:0000259" key="11">
    <source>
        <dbReference type="PROSITE" id="PS50802"/>
    </source>
</evidence>
<dbReference type="InParanoid" id="A3LR91"/>
<keyword evidence="9" id="KW-0963">Cytoplasm</keyword>
<evidence type="ECO:0000256" key="5">
    <source>
        <dbReference type="ARBA" id="ARBA00022786"/>
    </source>
</evidence>
<dbReference type="OrthoDB" id="65596at2759"/>
<dbReference type="KEGG" id="pic:PICST_56611"/>
<dbReference type="Pfam" id="PF24560">
    <property type="entry name" value="zf-C2H2_OTU1_C"/>
    <property type="match status" value="1"/>
</dbReference>
<keyword evidence="7 9" id="KW-0788">Thiol protease</keyword>
<evidence type="ECO:0000256" key="9">
    <source>
        <dbReference type="RuleBase" id="RU367104"/>
    </source>
</evidence>
<keyword evidence="3" id="KW-0479">Metal-binding</keyword>
<evidence type="ECO:0000256" key="8">
    <source>
        <dbReference type="ARBA" id="ARBA00022833"/>
    </source>
</evidence>
<dbReference type="Pfam" id="PF02338">
    <property type="entry name" value="OTU"/>
    <property type="match status" value="1"/>
</dbReference>
<evidence type="ECO:0000256" key="3">
    <source>
        <dbReference type="ARBA" id="ARBA00022723"/>
    </source>
</evidence>